<keyword evidence="3" id="KW-1185">Reference proteome</keyword>
<feature type="compositionally biased region" description="Polar residues" evidence="1">
    <location>
        <begin position="1"/>
        <end position="11"/>
    </location>
</feature>
<evidence type="ECO:0000313" key="2">
    <source>
        <dbReference type="EMBL" id="KNF02587.1"/>
    </source>
</evidence>
<accession>A0A0L0VTQ6</accession>
<organism evidence="2 3">
    <name type="scientific">Puccinia striiformis f. sp. tritici PST-78</name>
    <dbReference type="NCBI Taxonomy" id="1165861"/>
    <lineage>
        <taxon>Eukaryota</taxon>
        <taxon>Fungi</taxon>
        <taxon>Dikarya</taxon>
        <taxon>Basidiomycota</taxon>
        <taxon>Pucciniomycotina</taxon>
        <taxon>Pucciniomycetes</taxon>
        <taxon>Pucciniales</taxon>
        <taxon>Pucciniaceae</taxon>
        <taxon>Puccinia</taxon>
    </lineage>
</organism>
<feature type="compositionally biased region" description="Polar residues" evidence="1">
    <location>
        <begin position="39"/>
        <end position="52"/>
    </location>
</feature>
<feature type="region of interest" description="Disordered" evidence="1">
    <location>
        <begin position="1"/>
        <end position="64"/>
    </location>
</feature>
<dbReference type="Proteomes" id="UP000054564">
    <property type="component" value="Unassembled WGS sequence"/>
</dbReference>
<dbReference type="STRING" id="1165861.A0A0L0VTQ6"/>
<dbReference type="PANTHER" id="PTHR46177:SF1">
    <property type="entry name" value="INTEGRASE CATALYTIC DOMAIN-CONTAINING PROTEIN"/>
    <property type="match status" value="1"/>
</dbReference>
<comment type="caution">
    <text evidence="2">The sequence shown here is derived from an EMBL/GenBank/DDBJ whole genome shotgun (WGS) entry which is preliminary data.</text>
</comment>
<reference evidence="3" key="1">
    <citation type="submission" date="2014-03" db="EMBL/GenBank/DDBJ databases">
        <title>The Genome Sequence of Puccinia striiformis f. sp. tritici PST-78.</title>
        <authorList>
            <consortium name="The Broad Institute Genome Sequencing Platform"/>
            <person name="Cuomo C."/>
            <person name="Hulbert S."/>
            <person name="Chen X."/>
            <person name="Walker B."/>
            <person name="Young S.K."/>
            <person name="Zeng Q."/>
            <person name="Gargeya S."/>
            <person name="Fitzgerald M."/>
            <person name="Haas B."/>
            <person name="Abouelleil A."/>
            <person name="Alvarado L."/>
            <person name="Arachchi H.M."/>
            <person name="Berlin A.M."/>
            <person name="Chapman S.B."/>
            <person name="Goldberg J."/>
            <person name="Griggs A."/>
            <person name="Gujja S."/>
            <person name="Hansen M."/>
            <person name="Howarth C."/>
            <person name="Imamovic A."/>
            <person name="Larimer J."/>
            <person name="McCowan C."/>
            <person name="Montmayeur A."/>
            <person name="Murphy C."/>
            <person name="Neiman D."/>
            <person name="Pearson M."/>
            <person name="Priest M."/>
            <person name="Roberts A."/>
            <person name="Saif S."/>
            <person name="Shea T."/>
            <person name="Sisk P."/>
            <person name="Sykes S."/>
            <person name="Wortman J."/>
            <person name="Nusbaum C."/>
            <person name="Birren B."/>
        </authorList>
    </citation>
    <scope>NUCLEOTIDE SEQUENCE [LARGE SCALE GENOMIC DNA]</scope>
    <source>
        <strain evidence="3">race PST-78</strain>
    </source>
</reference>
<evidence type="ECO:0000313" key="3">
    <source>
        <dbReference type="Proteomes" id="UP000054564"/>
    </source>
</evidence>
<evidence type="ECO:0000256" key="1">
    <source>
        <dbReference type="SAM" id="MobiDB-lite"/>
    </source>
</evidence>
<proteinExistence type="predicted"/>
<name>A0A0L0VTQ6_9BASI</name>
<sequence length="307" mass="33712">MNETNYNSDMGSNADDEHQMPPNSIIHFPTADSSDHDNNPLTSHCSESSDLMSDTDDTASKRGLDGHIPINIECGHPIQTRAPGHRFKLGVQAPGPLRLNWLAIHLVACCPSLNRMAAPGVDWDVTIQARFAGSDECDLGLAKTIPAPLTPQVQGSILSSHSKGMNLKEIHTCLYKEMGIEVHACAVQQYLKKLNINLLPVDLSAGWFTIDQIYNAINDICKPFSHTTNSISNSFKPCCFIHFGFKCFKIQVYQRHTFTEQNFKGFPGVQDLSKKNTSLPVKLARMAASELMLGAANRFKLGGCAAK</sequence>
<protein>
    <submittedName>
        <fullName evidence="2">Uncharacterized protein</fullName>
    </submittedName>
</protein>
<dbReference type="PANTHER" id="PTHR46177">
    <property type="entry name" value="INTEGRASE CATALYTIC DOMAIN-CONTAINING PROTEIN"/>
    <property type="match status" value="1"/>
</dbReference>
<dbReference type="EMBL" id="AJIL01000022">
    <property type="protein sequence ID" value="KNF02587.1"/>
    <property type="molecule type" value="Genomic_DNA"/>
</dbReference>
<gene>
    <name evidence="2" type="ORF">PSTG_04186</name>
</gene>
<dbReference type="AlphaFoldDB" id="A0A0L0VTQ6"/>